<feature type="signal peptide" evidence="1">
    <location>
        <begin position="1"/>
        <end position="18"/>
    </location>
</feature>
<proteinExistence type="predicted"/>
<gene>
    <name evidence="2" type="ORF">LXM26_14965</name>
</gene>
<keyword evidence="3" id="KW-1185">Reference proteome</keyword>
<evidence type="ECO:0000256" key="1">
    <source>
        <dbReference type="SAM" id="SignalP"/>
    </source>
</evidence>
<dbReference type="AlphaFoldDB" id="A0A9X1PL71"/>
<dbReference type="PROSITE" id="PS51257">
    <property type="entry name" value="PROKAR_LIPOPROTEIN"/>
    <property type="match status" value="1"/>
</dbReference>
<accession>A0A9X1PL71</accession>
<protein>
    <recommendedName>
        <fullName evidence="4">ZU5 domain-containing protein</fullName>
    </recommendedName>
</protein>
<evidence type="ECO:0000313" key="2">
    <source>
        <dbReference type="EMBL" id="MCF0062806.1"/>
    </source>
</evidence>
<organism evidence="2 3">
    <name type="scientific">Dyadobacter chenwenxiniae</name>
    <dbReference type="NCBI Taxonomy" id="2906456"/>
    <lineage>
        <taxon>Bacteria</taxon>
        <taxon>Pseudomonadati</taxon>
        <taxon>Bacteroidota</taxon>
        <taxon>Cytophagia</taxon>
        <taxon>Cytophagales</taxon>
        <taxon>Spirosomataceae</taxon>
        <taxon>Dyadobacter</taxon>
    </lineage>
</organism>
<evidence type="ECO:0000313" key="3">
    <source>
        <dbReference type="Proteomes" id="UP001139000"/>
    </source>
</evidence>
<keyword evidence="1" id="KW-0732">Signal</keyword>
<feature type="chain" id="PRO_5040785432" description="ZU5 domain-containing protein" evidence="1">
    <location>
        <begin position="19"/>
        <end position="440"/>
    </location>
</feature>
<dbReference type="RefSeq" id="WP_234655883.1">
    <property type="nucleotide sequence ID" value="NZ_CP094997.1"/>
</dbReference>
<evidence type="ECO:0008006" key="4">
    <source>
        <dbReference type="Google" id="ProtNLM"/>
    </source>
</evidence>
<dbReference type="EMBL" id="JAJTTC010000003">
    <property type="protein sequence ID" value="MCF0062806.1"/>
    <property type="molecule type" value="Genomic_DNA"/>
</dbReference>
<sequence>MKIIPLFTWGLAASMLLACEKTNLDPAHPDNYSTGTVTEVGKPVGLAATKVIGPEGGSIISADGKFTLTVPAGALGQSTSLTVEPVENTCPNGIGTSYCIKPANTQFAKDVDMDYQHAEGDLNGADESQLMLARQQPDHSWAMVRKGQLTKPSRKISTKIKRTGTVSMVTKYMLESTKKELIPSEEAQLQFRAVSYWPEKSEEDPGELIVPLIVEIRLSKIQDFRVNNILFGNNYNGNIEFRGTGGDQPIFYYVAPAKLPAKEKREMIVSVKLTDNPKVTFTYKFKIVSGCTVTVDGKKFEDLDVRVWYQKNDMGAYYGVEINGLPAKAKLSQFKIGLLYEFDGPKTYLLKGGLEEVQNQTFFIGGPTSDGSGIYNTLYVDFDYGEHGKLIFDPATLHVQEYGGPGSISSGTVSCNLHLERQKENPIKFQAVFRAIAIGF</sequence>
<dbReference type="Proteomes" id="UP001139000">
    <property type="component" value="Unassembled WGS sequence"/>
</dbReference>
<name>A0A9X1PL71_9BACT</name>
<reference evidence="2" key="1">
    <citation type="submission" date="2021-12" db="EMBL/GenBank/DDBJ databases">
        <title>Novel species in genus Dyadobacter.</title>
        <authorList>
            <person name="Ma C."/>
        </authorList>
    </citation>
    <scope>NUCLEOTIDE SEQUENCE</scope>
    <source>
        <strain evidence="2">LJ419</strain>
    </source>
</reference>
<comment type="caution">
    <text evidence="2">The sequence shown here is derived from an EMBL/GenBank/DDBJ whole genome shotgun (WGS) entry which is preliminary data.</text>
</comment>